<comment type="cofactor">
    <cofactor evidence="1">
        <name>Co(2+)</name>
        <dbReference type="ChEBI" id="CHEBI:48828"/>
    </cofactor>
</comment>
<reference evidence="16 17" key="1">
    <citation type="submission" date="2017-07" db="EMBL/GenBank/DDBJ databases">
        <title>Draft whole genome sequences of clinical Proprionibacteriaceae strains.</title>
        <authorList>
            <person name="Bernier A.-M."/>
            <person name="Bernard K."/>
            <person name="Domingo M.-C."/>
        </authorList>
    </citation>
    <scope>NUCLEOTIDE SEQUENCE [LARGE SCALE GENOMIC DNA]</scope>
    <source>
        <strain evidence="16 17">NML 160184</strain>
    </source>
</reference>
<accession>A0A255EDQ6</accession>
<dbReference type="InterPro" id="IPR036264">
    <property type="entry name" value="Bact_exopeptidase_dim_dom"/>
</dbReference>
<comment type="catalytic activity">
    <reaction evidence="13">
        <text>N-succinyl-(2S,6S)-2,6-diaminopimelate + H2O = (2S,6S)-2,6-diaminopimelate + succinate</text>
        <dbReference type="Rhea" id="RHEA:22608"/>
        <dbReference type="ChEBI" id="CHEBI:15377"/>
        <dbReference type="ChEBI" id="CHEBI:30031"/>
        <dbReference type="ChEBI" id="CHEBI:57609"/>
        <dbReference type="ChEBI" id="CHEBI:58087"/>
        <dbReference type="EC" id="3.5.1.18"/>
    </reaction>
</comment>
<comment type="subunit">
    <text evidence="4">Homodimer.</text>
</comment>
<name>A0A255EDQ6_9ACTN</name>
<organism evidence="16 17">
    <name type="scientific">Parenemella sanctibonifatiensis</name>
    <dbReference type="NCBI Taxonomy" id="2016505"/>
    <lineage>
        <taxon>Bacteria</taxon>
        <taxon>Bacillati</taxon>
        <taxon>Actinomycetota</taxon>
        <taxon>Actinomycetes</taxon>
        <taxon>Propionibacteriales</taxon>
        <taxon>Propionibacteriaceae</taxon>
        <taxon>Parenemella</taxon>
    </lineage>
</organism>
<evidence type="ECO:0000256" key="11">
    <source>
        <dbReference type="ARBA" id="ARBA00023154"/>
    </source>
</evidence>
<evidence type="ECO:0000256" key="14">
    <source>
        <dbReference type="NCBIfam" id="TIGR01900"/>
    </source>
</evidence>
<keyword evidence="12" id="KW-0170">Cobalt</keyword>
<keyword evidence="8" id="KW-0378">Hydrolase</keyword>
<dbReference type="EC" id="3.5.1.18" evidence="5 14"/>
<evidence type="ECO:0000256" key="6">
    <source>
        <dbReference type="ARBA" id="ARBA00022605"/>
    </source>
</evidence>
<evidence type="ECO:0000256" key="7">
    <source>
        <dbReference type="ARBA" id="ARBA00022723"/>
    </source>
</evidence>
<evidence type="ECO:0000256" key="8">
    <source>
        <dbReference type="ARBA" id="ARBA00022801"/>
    </source>
</evidence>
<dbReference type="InterPro" id="IPR002933">
    <property type="entry name" value="Peptidase_M20"/>
</dbReference>
<dbReference type="Pfam" id="PF07687">
    <property type="entry name" value="M20_dimer"/>
    <property type="match status" value="1"/>
</dbReference>
<dbReference type="Pfam" id="PF01546">
    <property type="entry name" value="Peptidase_M20"/>
    <property type="match status" value="1"/>
</dbReference>
<evidence type="ECO:0000256" key="9">
    <source>
        <dbReference type="ARBA" id="ARBA00022833"/>
    </source>
</evidence>
<dbReference type="FunFam" id="3.30.70.360:FF:000011">
    <property type="entry name" value="Succinyl-diaminopimelate desuccinylase"/>
    <property type="match status" value="1"/>
</dbReference>
<protein>
    <recommendedName>
        <fullName evidence="5 14">Succinyl-diaminopimelate desuccinylase</fullName>
        <ecNumber evidence="5 14">3.5.1.18</ecNumber>
    </recommendedName>
</protein>
<dbReference type="AlphaFoldDB" id="A0A255EDQ6"/>
<feature type="domain" description="Peptidase M20 dimerisation" evidence="15">
    <location>
        <begin position="155"/>
        <end position="253"/>
    </location>
</feature>
<evidence type="ECO:0000313" key="17">
    <source>
        <dbReference type="Proteomes" id="UP000216533"/>
    </source>
</evidence>
<dbReference type="GO" id="GO:0008777">
    <property type="term" value="F:acetylornithine deacetylase activity"/>
    <property type="evidence" value="ECO:0007669"/>
    <property type="project" value="TreeGrafter"/>
</dbReference>
<keyword evidence="6" id="KW-0028">Amino-acid biosynthesis</keyword>
<evidence type="ECO:0000256" key="5">
    <source>
        <dbReference type="ARBA" id="ARBA00011921"/>
    </source>
</evidence>
<dbReference type="InterPro" id="IPR010174">
    <property type="entry name" value="Succinyl-DAP_deSuclase_DapE"/>
</dbReference>
<dbReference type="GO" id="GO:0006526">
    <property type="term" value="P:L-arginine biosynthetic process"/>
    <property type="evidence" value="ECO:0007669"/>
    <property type="project" value="TreeGrafter"/>
</dbReference>
<dbReference type="InterPro" id="IPR050072">
    <property type="entry name" value="Peptidase_M20A"/>
</dbReference>
<dbReference type="PANTHER" id="PTHR43808">
    <property type="entry name" value="ACETYLORNITHINE DEACETYLASE"/>
    <property type="match status" value="1"/>
</dbReference>
<evidence type="ECO:0000313" key="16">
    <source>
        <dbReference type="EMBL" id="OYN89659.1"/>
    </source>
</evidence>
<comment type="pathway">
    <text evidence="3">Amino-acid biosynthesis; L-lysine biosynthesis via DAP pathway; LL-2,6-diaminopimelate from (S)-tetrahydrodipicolinate (succinylase route): step 3/3.</text>
</comment>
<dbReference type="Gene3D" id="3.40.630.10">
    <property type="entry name" value="Zn peptidases"/>
    <property type="match status" value="1"/>
</dbReference>
<comment type="caution">
    <text evidence="16">The sequence shown here is derived from an EMBL/GenBank/DDBJ whole genome shotgun (WGS) entry which is preliminary data.</text>
</comment>
<keyword evidence="10" id="KW-0220">Diaminopimelate biosynthesis</keyword>
<dbReference type="Proteomes" id="UP000216533">
    <property type="component" value="Unassembled WGS sequence"/>
</dbReference>
<dbReference type="SUPFAM" id="SSF55031">
    <property type="entry name" value="Bacterial exopeptidase dimerisation domain"/>
    <property type="match status" value="1"/>
</dbReference>
<keyword evidence="9" id="KW-0862">Zinc</keyword>
<evidence type="ECO:0000256" key="12">
    <source>
        <dbReference type="ARBA" id="ARBA00023285"/>
    </source>
</evidence>
<evidence type="ECO:0000256" key="3">
    <source>
        <dbReference type="ARBA" id="ARBA00005130"/>
    </source>
</evidence>
<sequence>MDIESVSGNEAELADAVERAWQGADHLQVERDGNALVARTDVGRPQRVIIAGHLDTVPVAGNLPSVRLERGTDQDRIIGRGACDMKSGLAVLLQTSVLLTEPRWDVTWVCYDLEEVEESRNGLGRLARNHPEWLVGDFAVLMEPSNAIVEGGCQGTLRAEVTVTGRAAHSARAWMGDNAIHHVWDVLKRLEDYQPAEVDVEGLTYREGLNAVGITGGIATNVVPDACTVTINYRFAPDKDEASAKAEVARVLAGYELVWSDFGPPARPGLDRPLAQEFVRAVGGEPAPKFGWTDVARFTELGIPAVNYGAGDPSKAHADDEFCPVSDLYACSRALTAWLGNGATSTADTLPA</sequence>
<gene>
    <name evidence="16" type="ORF">CGZ92_02315</name>
</gene>
<proteinExistence type="predicted"/>
<dbReference type="GO" id="GO:0046872">
    <property type="term" value="F:metal ion binding"/>
    <property type="evidence" value="ECO:0007669"/>
    <property type="project" value="UniProtKB-KW"/>
</dbReference>
<dbReference type="GO" id="GO:0019877">
    <property type="term" value="P:diaminopimelate biosynthetic process"/>
    <property type="evidence" value="ECO:0007669"/>
    <property type="project" value="UniProtKB-KW"/>
</dbReference>
<evidence type="ECO:0000256" key="4">
    <source>
        <dbReference type="ARBA" id="ARBA00011738"/>
    </source>
</evidence>
<dbReference type="Gene3D" id="3.30.70.360">
    <property type="match status" value="1"/>
</dbReference>
<dbReference type="GO" id="GO:0009014">
    <property type="term" value="F:succinyl-diaminopimelate desuccinylase activity"/>
    <property type="evidence" value="ECO:0007669"/>
    <property type="project" value="UniProtKB-UniRule"/>
</dbReference>
<dbReference type="PANTHER" id="PTHR43808:SF31">
    <property type="entry name" value="N-ACETYL-L-CITRULLINE DEACETYLASE"/>
    <property type="match status" value="1"/>
</dbReference>
<dbReference type="SUPFAM" id="SSF53187">
    <property type="entry name" value="Zn-dependent exopeptidases"/>
    <property type="match status" value="1"/>
</dbReference>
<dbReference type="InterPro" id="IPR011650">
    <property type="entry name" value="Peptidase_M20_dimer"/>
</dbReference>
<keyword evidence="7" id="KW-0479">Metal-binding</keyword>
<evidence type="ECO:0000256" key="10">
    <source>
        <dbReference type="ARBA" id="ARBA00022915"/>
    </source>
</evidence>
<comment type="cofactor">
    <cofactor evidence="2">
        <name>Zn(2+)</name>
        <dbReference type="ChEBI" id="CHEBI:29105"/>
    </cofactor>
</comment>
<dbReference type="GO" id="GO:0009089">
    <property type="term" value="P:lysine biosynthetic process via diaminopimelate"/>
    <property type="evidence" value="ECO:0007669"/>
    <property type="project" value="UniProtKB-UniRule"/>
</dbReference>
<dbReference type="NCBIfam" id="TIGR01900">
    <property type="entry name" value="dapE-gram_pos"/>
    <property type="match status" value="1"/>
</dbReference>
<dbReference type="EMBL" id="NMVI01000008">
    <property type="protein sequence ID" value="OYN89659.1"/>
    <property type="molecule type" value="Genomic_DNA"/>
</dbReference>
<evidence type="ECO:0000256" key="13">
    <source>
        <dbReference type="ARBA" id="ARBA00051301"/>
    </source>
</evidence>
<keyword evidence="11" id="KW-0457">Lysine biosynthesis</keyword>
<evidence type="ECO:0000256" key="2">
    <source>
        <dbReference type="ARBA" id="ARBA00001947"/>
    </source>
</evidence>
<evidence type="ECO:0000256" key="1">
    <source>
        <dbReference type="ARBA" id="ARBA00001941"/>
    </source>
</evidence>
<evidence type="ECO:0000259" key="15">
    <source>
        <dbReference type="Pfam" id="PF07687"/>
    </source>
</evidence>